<feature type="transmembrane region" description="Helical" evidence="15">
    <location>
        <begin position="189"/>
        <end position="212"/>
    </location>
</feature>
<dbReference type="FunFam" id="2.70.170.10:FF:000013">
    <property type="entry name" value="Acetylcholine receptor subunit alpha"/>
    <property type="match status" value="1"/>
</dbReference>
<comment type="similarity">
    <text evidence="15">Belongs to the ligand-gated ion channel (TC 1.A.9) family.</text>
</comment>
<comment type="subcellular location">
    <subcellularLocation>
        <location evidence="14">Postsynaptic cell membrane</location>
        <topology evidence="14">Multi-pass membrane protein</topology>
    </subcellularLocation>
</comment>
<evidence type="ECO:0000256" key="4">
    <source>
        <dbReference type="ARBA" id="ARBA00022989"/>
    </source>
</evidence>
<feature type="domain" description="Neurotransmitter-gated ion-channel ligand-binding" evidence="17">
    <location>
        <begin position="1"/>
        <end position="188"/>
    </location>
</feature>
<evidence type="ECO:0000256" key="2">
    <source>
        <dbReference type="ARBA" id="ARBA00022475"/>
    </source>
</evidence>
<dbReference type="InterPro" id="IPR002394">
    <property type="entry name" value="Nicotinic_acetylcholine_rcpt"/>
</dbReference>
<proteinExistence type="inferred from homology"/>
<feature type="transmembrane region" description="Helical" evidence="15">
    <location>
        <begin position="254"/>
        <end position="277"/>
    </location>
</feature>
<dbReference type="GO" id="GO:0022848">
    <property type="term" value="F:acetylcholine-gated monoatomic cation-selective channel activity"/>
    <property type="evidence" value="ECO:0007669"/>
    <property type="project" value="InterPro"/>
</dbReference>
<dbReference type="InterPro" id="IPR018000">
    <property type="entry name" value="Neurotransmitter_ion_chnl_CS"/>
</dbReference>
<dbReference type="InterPro" id="IPR006029">
    <property type="entry name" value="Neurotrans-gated_channel_TM"/>
</dbReference>
<keyword evidence="2" id="KW-1003">Cell membrane</keyword>
<dbReference type="InterPro" id="IPR038050">
    <property type="entry name" value="Neuro_actylchol_rec"/>
</dbReference>
<evidence type="ECO:0000256" key="14">
    <source>
        <dbReference type="ARBA" id="ARBA00034104"/>
    </source>
</evidence>
<evidence type="ECO:0000256" key="13">
    <source>
        <dbReference type="ARBA" id="ARBA00023303"/>
    </source>
</evidence>
<dbReference type="Proteomes" id="UP000243006">
    <property type="component" value="Unassembled WGS sequence"/>
</dbReference>
<gene>
    <name evidence="19" type="ORF">D917_05325</name>
</gene>
<keyword evidence="6 15" id="KW-0406">Ion transport</keyword>
<dbReference type="PRINTS" id="PR00252">
    <property type="entry name" value="NRIONCHANNEL"/>
</dbReference>
<keyword evidence="8" id="KW-1015">Disulfide bond</keyword>
<dbReference type="SUPFAM" id="SSF63712">
    <property type="entry name" value="Nicotinic receptor ligand binding domain-like"/>
    <property type="match status" value="1"/>
</dbReference>
<feature type="transmembrane region" description="Helical" evidence="15">
    <location>
        <begin position="224"/>
        <end position="248"/>
    </location>
</feature>
<evidence type="ECO:0000256" key="3">
    <source>
        <dbReference type="ARBA" id="ARBA00022692"/>
    </source>
</evidence>
<keyword evidence="12" id="KW-1071">Ligand-gated ion channel</keyword>
<dbReference type="GO" id="GO:0004888">
    <property type="term" value="F:transmembrane signaling receptor activity"/>
    <property type="evidence" value="ECO:0007669"/>
    <property type="project" value="InterPro"/>
</dbReference>
<evidence type="ECO:0000313" key="20">
    <source>
        <dbReference type="Proteomes" id="UP000243006"/>
    </source>
</evidence>
<evidence type="ECO:0000256" key="8">
    <source>
        <dbReference type="ARBA" id="ARBA00023157"/>
    </source>
</evidence>
<dbReference type="CDD" id="cd19064">
    <property type="entry name" value="LGIC_TM_nAChR"/>
    <property type="match status" value="1"/>
</dbReference>
<keyword evidence="7 15" id="KW-0472">Membrane</keyword>
<keyword evidence="11" id="KW-0628">Postsynaptic cell membrane</keyword>
<dbReference type="SUPFAM" id="SSF90112">
    <property type="entry name" value="Neurotransmitter-gated ion-channel transmembrane pore"/>
    <property type="match status" value="1"/>
</dbReference>
<keyword evidence="5" id="KW-0770">Synapse</keyword>
<evidence type="ECO:0000256" key="5">
    <source>
        <dbReference type="ARBA" id="ARBA00023018"/>
    </source>
</evidence>
<keyword evidence="1 15" id="KW-0813">Transport</keyword>
<dbReference type="PROSITE" id="PS00236">
    <property type="entry name" value="NEUROTR_ION_CHANNEL"/>
    <property type="match status" value="1"/>
</dbReference>
<comment type="caution">
    <text evidence="19">The sequence shown here is derived from an EMBL/GenBank/DDBJ whole genome shotgun (WGS) entry which is preliminary data.</text>
</comment>
<dbReference type="Gene3D" id="1.20.58.390">
    <property type="entry name" value="Neurotransmitter-gated ion-channel transmembrane domain"/>
    <property type="match status" value="1"/>
</dbReference>
<feature type="domain" description="Neurotransmitter-gated ion-channel transmembrane" evidence="18">
    <location>
        <begin position="195"/>
        <end position="386"/>
    </location>
</feature>
<dbReference type="Pfam" id="PF02932">
    <property type="entry name" value="Neur_chan_memb"/>
    <property type="match status" value="1"/>
</dbReference>
<evidence type="ECO:0000256" key="6">
    <source>
        <dbReference type="ARBA" id="ARBA00023065"/>
    </source>
</evidence>
<dbReference type="EMBL" id="LVZM01000833">
    <property type="protein sequence ID" value="OUC49499.1"/>
    <property type="molecule type" value="Genomic_DNA"/>
</dbReference>
<protein>
    <submittedName>
        <fullName evidence="19">Putative acetylcholine receptor subunit alpha-type unc-38</fullName>
    </submittedName>
</protein>
<dbReference type="PANTHER" id="PTHR18945">
    <property type="entry name" value="NEUROTRANSMITTER GATED ION CHANNEL"/>
    <property type="match status" value="1"/>
</dbReference>
<evidence type="ECO:0000256" key="7">
    <source>
        <dbReference type="ARBA" id="ARBA00023136"/>
    </source>
</evidence>
<evidence type="ECO:0000256" key="1">
    <source>
        <dbReference type="ARBA" id="ARBA00022448"/>
    </source>
</evidence>
<evidence type="ECO:0000256" key="12">
    <source>
        <dbReference type="ARBA" id="ARBA00023286"/>
    </source>
</evidence>
<accession>A0A1Y3F1F0</accession>
<feature type="region of interest" description="Disordered" evidence="16">
    <location>
        <begin position="312"/>
        <end position="339"/>
    </location>
</feature>
<keyword evidence="4 15" id="KW-1133">Transmembrane helix</keyword>
<comment type="caution">
    <text evidence="15">Lacks conserved residue(s) required for the propagation of feature annotation.</text>
</comment>
<dbReference type="AlphaFoldDB" id="A0A1Y3F1F0"/>
<sequence length="462" mass="54210">MTTSVWLKQEWIDNKLIWDPQQYGGLSVLYVPAEMIWLPDIVLYNNAASNYNITITTKATLHYTGLVRWEPPAIYKSMCSINVEWFPFDEQTCHLKFGSWSYTEAQIDLQHMDEAIEFVLELDERDDTWKNITVVWNGIDLSDYYPSVEWDILSIPAKRHGKHYNSCCASFDRDFIDITYYINLRRKPLFYTVNMIFPCIGISFLTILVFYLPSDSNEKISLCISILVSLTVFFLLLTEIIPATSIVLPLIGKYLLFTMVMVTLSVIVTVVSLNLHFRTPTTHRMPKWVKRVFLRTLPKYLLMRRPLGDDDSFRRMDSRRSTRSSNYVQKSPAATPTTTESSEIIAEDIYISPPVVRAFRNVCFIARLLQKKDRDDKIDEDWKYVAVSGKIVRQLCHYCCDNGLFFRWYWTDCFCGFFQQLASLVLSLFYSRRLRFMTIAFRLSHAFQRRKIVLSTFENDHL</sequence>
<evidence type="ECO:0000256" key="15">
    <source>
        <dbReference type="RuleBase" id="RU000687"/>
    </source>
</evidence>
<dbReference type="InterPro" id="IPR036734">
    <property type="entry name" value="Neur_chan_lig-bd_sf"/>
</dbReference>
<evidence type="ECO:0000256" key="16">
    <source>
        <dbReference type="SAM" id="MobiDB-lite"/>
    </source>
</evidence>
<dbReference type="InterPro" id="IPR006201">
    <property type="entry name" value="Neur_channel"/>
</dbReference>
<evidence type="ECO:0000256" key="9">
    <source>
        <dbReference type="ARBA" id="ARBA00023170"/>
    </source>
</evidence>
<evidence type="ECO:0000313" key="19">
    <source>
        <dbReference type="EMBL" id="OUC49499.1"/>
    </source>
</evidence>
<dbReference type="Pfam" id="PF02931">
    <property type="entry name" value="Neur_chan_LBD"/>
    <property type="match status" value="1"/>
</dbReference>
<dbReference type="Gene3D" id="2.70.170.10">
    <property type="entry name" value="Neurotransmitter-gated ion-channel ligand-binding domain"/>
    <property type="match status" value="1"/>
</dbReference>
<evidence type="ECO:0000259" key="17">
    <source>
        <dbReference type="Pfam" id="PF02931"/>
    </source>
</evidence>
<evidence type="ECO:0000256" key="11">
    <source>
        <dbReference type="ARBA" id="ARBA00023257"/>
    </source>
</evidence>
<keyword evidence="10" id="KW-0325">Glycoprotein</keyword>
<keyword evidence="3 15" id="KW-0812">Transmembrane</keyword>
<keyword evidence="9 19" id="KW-0675">Receptor</keyword>
<dbReference type="InterPro" id="IPR036719">
    <property type="entry name" value="Neuro-gated_channel_TM_sf"/>
</dbReference>
<evidence type="ECO:0000259" key="18">
    <source>
        <dbReference type="Pfam" id="PF02932"/>
    </source>
</evidence>
<dbReference type="FunFam" id="1.20.58.390:FF:000001">
    <property type="entry name" value="Neuronal nicotinic acetylcholine receptor subunit 3"/>
    <property type="match status" value="1"/>
</dbReference>
<organism evidence="19 20">
    <name type="scientific">Trichinella nativa</name>
    <dbReference type="NCBI Taxonomy" id="6335"/>
    <lineage>
        <taxon>Eukaryota</taxon>
        <taxon>Metazoa</taxon>
        <taxon>Ecdysozoa</taxon>
        <taxon>Nematoda</taxon>
        <taxon>Enoplea</taxon>
        <taxon>Dorylaimia</taxon>
        <taxon>Trichinellida</taxon>
        <taxon>Trichinellidae</taxon>
        <taxon>Trichinella</taxon>
    </lineage>
</organism>
<dbReference type="InterPro" id="IPR006202">
    <property type="entry name" value="Neur_chan_lig-bd"/>
</dbReference>
<reference evidence="19 20" key="1">
    <citation type="submission" date="2015-04" db="EMBL/GenBank/DDBJ databases">
        <title>Draft genome of the roundworm Trichinella nativa.</title>
        <authorList>
            <person name="Mitreva M."/>
        </authorList>
    </citation>
    <scope>NUCLEOTIDE SEQUENCE [LARGE SCALE GENOMIC DNA]</scope>
    <source>
        <strain evidence="19 20">ISS45</strain>
    </source>
</reference>
<dbReference type="PRINTS" id="PR00254">
    <property type="entry name" value="NICOTINICR"/>
</dbReference>
<dbReference type="GO" id="GO:0045211">
    <property type="term" value="C:postsynaptic membrane"/>
    <property type="evidence" value="ECO:0007669"/>
    <property type="project" value="UniProtKB-SubCell"/>
</dbReference>
<keyword evidence="13 15" id="KW-0407">Ion channel</keyword>
<name>A0A1Y3F1F0_9BILA</name>
<evidence type="ECO:0000256" key="10">
    <source>
        <dbReference type="ARBA" id="ARBA00023180"/>
    </source>
</evidence>